<dbReference type="Gene3D" id="3.10.450.620">
    <property type="entry name" value="JHP933, nucleotidyltransferase-like core domain"/>
    <property type="match status" value="1"/>
</dbReference>
<evidence type="ECO:0000313" key="1">
    <source>
        <dbReference type="EMBL" id="PIV64530.1"/>
    </source>
</evidence>
<gene>
    <name evidence="1" type="ORF">COS11_01690</name>
</gene>
<dbReference type="InterPro" id="IPR014942">
    <property type="entry name" value="AbiEii"/>
</dbReference>
<reference evidence="2" key="1">
    <citation type="submission" date="2017-09" db="EMBL/GenBank/DDBJ databases">
        <title>Depth-based differentiation of microbial function through sediment-hosted aquifers and enrichment of novel symbionts in the deep terrestrial subsurface.</title>
        <authorList>
            <person name="Probst A.J."/>
            <person name="Ladd B."/>
            <person name="Jarett J.K."/>
            <person name="Geller-Mcgrath D.E."/>
            <person name="Sieber C.M.K."/>
            <person name="Emerson J.B."/>
            <person name="Anantharaman K."/>
            <person name="Thomas B.C."/>
            <person name="Malmstrom R."/>
            <person name="Stieglmeier M."/>
            <person name="Klingl A."/>
            <person name="Woyke T."/>
            <person name="Ryan C.M."/>
            <person name="Banfield J.F."/>
        </authorList>
    </citation>
    <scope>NUCLEOTIDE SEQUENCE [LARGE SCALE GENOMIC DNA]</scope>
</reference>
<protein>
    <recommendedName>
        <fullName evidence="3">Nucleotidyl transferase AbiEii/AbiGii toxin family protein</fullName>
    </recommendedName>
</protein>
<name>A0A2M7E9V8_9BACT</name>
<evidence type="ECO:0000313" key="2">
    <source>
        <dbReference type="Proteomes" id="UP000228886"/>
    </source>
</evidence>
<dbReference type="Proteomes" id="UP000228886">
    <property type="component" value="Unassembled WGS sequence"/>
</dbReference>
<feature type="non-terminal residue" evidence="1">
    <location>
        <position position="247"/>
    </location>
</feature>
<sequence>MDDIIRNLIQAQPKSLSIHIIREFLQIHTLYCLSKSKDAKNLVFLGGTALRILHNTNRYSQNLDFDLVNLPPEEFQFGKFLDGISSYFEKQTLHCTFTKNTKGTVYKSMIKFHSLLFNFRLSPDRDEVLSIKFEIDTHPNPESKFSSSVINKYNLVFPILRRDISSMMAGKICAVFKRGYRLGRDFYDLGWYLTKRIEPNYKYLEKELGIRNKQEMGERLLDLFTKVDTEKLIGEVEPFLIKKEELF</sequence>
<dbReference type="AlphaFoldDB" id="A0A2M7E9V8"/>
<accession>A0A2M7E9V8</accession>
<dbReference type="Pfam" id="PF08843">
    <property type="entry name" value="AbiEii"/>
    <property type="match status" value="1"/>
</dbReference>
<proteinExistence type="predicted"/>
<dbReference type="EMBL" id="PETL01000085">
    <property type="protein sequence ID" value="PIV64530.1"/>
    <property type="molecule type" value="Genomic_DNA"/>
</dbReference>
<organism evidence="1 2">
    <name type="scientific">bacterium (Candidatus Ratteibacteria) CG01_land_8_20_14_3_00_40_19</name>
    <dbReference type="NCBI Taxonomy" id="2014290"/>
    <lineage>
        <taxon>Bacteria</taxon>
        <taxon>Candidatus Ratteibacteria</taxon>
    </lineage>
</organism>
<comment type="caution">
    <text evidence="1">The sequence shown here is derived from an EMBL/GenBank/DDBJ whole genome shotgun (WGS) entry which is preliminary data.</text>
</comment>
<evidence type="ECO:0008006" key="3">
    <source>
        <dbReference type="Google" id="ProtNLM"/>
    </source>
</evidence>